<keyword evidence="1" id="KW-1133">Transmembrane helix</keyword>
<keyword evidence="1" id="KW-0472">Membrane</keyword>
<feature type="transmembrane region" description="Helical" evidence="1">
    <location>
        <begin position="79"/>
        <end position="100"/>
    </location>
</feature>
<dbReference type="AlphaFoldDB" id="A0A6C0KKG9"/>
<accession>A0A6C0KKG9</accession>
<proteinExistence type="predicted"/>
<evidence type="ECO:0000256" key="1">
    <source>
        <dbReference type="SAM" id="Phobius"/>
    </source>
</evidence>
<organism evidence="2">
    <name type="scientific">viral metagenome</name>
    <dbReference type="NCBI Taxonomy" id="1070528"/>
    <lineage>
        <taxon>unclassified sequences</taxon>
        <taxon>metagenomes</taxon>
        <taxon>organismal metagenomes</taxon>
    </lineage>
</organism>
<reference evidence="2" key="1">
    <citation type="journal article" date="2020" name="Nature">
        <title>Giant virus diversity and host interactions through global metagenomics.</title>
        <authorList>
            <person name="Schulz F."/>
            <person name="Roux S."/>
            <person name="Paez-Espino D."/>
            <person name="Jungbluth S."/>
            <person name="Walsh D.A."/>
            <person name="Denef V.J."/>
            <person name="McMahon K.D."/>
            <person name="Konstantinidis K.T."/>
            <person name="Eloe-Fadrosh E.A."/>
            <person name="Kyrpides N.C."/>
            <person name="Woyke T."/>
        </authorList>
    </citation>
    <scope>NUCLEOTIDE SEQUENCE</scope>
    <source>
        <strain evidence="2">GVMAG-S-3300012000-53</strain>
    </source>
</reference>
<sequence length="107" mass="11895">MAIVGLQQLCLPAKVYLVISAFAVLVMGIHNYGNINTYCLGSYSCDVSSTVLVFVIKVLYILFWTWLLNLMCRSGASSIAWFLVLLPFILFFVLLAVLLVSQAKLVK</sequence>
<dbReference type="EMBL" id="MN740890">
    <property type="protein sequence ID" value="QHU16818.1"/>
    <property type="molecule type" value="Genomic_DNA"/>
</dbReference>
<name>A0A6C0KKG9_9ZZZZ</name>
<keyword evidence="1" id="KW-0812">Transmembrane</keyword>
<protein>
    <submittedName>
        <fullName evidence="2">Uncharacterized protein</fullName>
    </submittedName>
</protein>
<feature type="transmembrane region" description="Helical" evidence="1">
    <location>
        <begin position="47"/>
        <end position="67"/>
    </location>
</feature>
<feature type="transmembrane region" description="Helical" evidence="1">
    <location>
        <begin position="15"/>
        <end position="35"/>
    </location>
</feature>
<evidence type="ECO:0000313" key="2">
    <source>
        <dbReference type="EMBL" id="QHU16818.1"/>
    </source>
</evidence>